<accession>A0A6N6RIE8</accession>
<dbReference type="Proteomes" id="UP000468650">
    <property type="component" value="Unassembled WGS sequence"/>
</dbReference>
<dbReference type="RefSeq" id="WP_151667220.1">
    <property type="nucleotide sequence ID" value="NZ_WBVO01000005.1"/>
</dbReference>
<keyword evidence="3" id="KW-1185">Reference proteome</keyword>
<evidence type="ECO:0000313" key="3">
    <source>
        <dbReference type="Proteomes" id="UP000468650"/>
    </source>
</evidence>
<feature type="transmembrane region" description="Helical" evidence="1">
    <location>
        <begin position="106"/>
        <end position="125"/>
    </location>
</feature>
<reference evidence="2 3" key="1">
    <citation type="submission" date="2019-09" db="EMBL/GenBank/DDBJ databases">
        <title>Genomes of family Cryomorphaceae.</title>
        <authorList>
            <person name="Bowman J.P."/>
        </authorList>
    </citation>
    <scope>NUCLEOTIDE SEQUENCE [LARGE SCALE GENOMIC DNA]</scope>
    <source>
        <strain evidence="2 3">LMG 25704</strain>
    </source>
</reference>
<dbReference type="OrthoDB" id="1272140at2"/>
<keyword evidence="1" id="KW-0472">Membrane</keyword>
<organism evidence="2 3">
    <name type="scientific">Phaeocystidibacter luteus</name>
    <dbReference type="NCBI Taxonomy" id="911197"/>
    <lineage>
        <taxon>Bacteria</taxon>
        <taxon>Pseudomonadati</taxon>
        <taxon>Bacteroidota</taxon>
        <taxon>Flavobacteriia</taxon>
        <taxon>Flavobacteriales</taxon>
        <taxon>Phaeocystidibacteraceae</taxon>
        <taxon>Phaeocystidibacter</taxon>
    </lineage>
</organism>
<sequence length="290" mass="33553">MSEEYIQHFERLKEAVRNKAEERLSIRKEFADWSVADIQDFRVDLEACCKSSVSEKWFYTHLKNTNDKLPRIDVLNLLSEYAGFKNWDAFIFEAPAEVKRSRFGPWLAVFGGVIAAAIGVSMWLGNRDSTPVLTFIDAYTQEPVDANSLTFTSTVGKRLQYSKGRIEADSVVVDGAYYKEKKVGIVSNKDTLTVTLFPDDYALMLNFFSRSITEDFEKRRAQLLSAIHPDAKIFQSHPELSGIELLNREEFIYRLTLPINQLRNLDIQDIVYKDEKIYRLRFTQNTDEDE</sequence>
<proteinExistence type="predicted"/>
<name>A0A6N6RIE8_9FLAO</name>
<keyword evidence="1" id="KW-1133">Transmembrane helix</keyword>
<evidence type="ECO:0000313" key="2">
    <source>
        <dbReference type="EMBL" id="KAB2810076.1"/>
    </source>
</evidence>
<dbReference type="EMBL" id="WBVO01000005">
    <property type="protein sequence ID" value="KAB2810076.1"/>
    <property type="molecule type" value="Genomic_DNA"/>
</dbReference>
<evidence type="ECO:0000256" key="1">
    <source>
        <dbReference type="SAM" id="Phobius"/>
    </source>
</evidence>
<comment type="caution">
    <text evidence="2">The sequence shown here is derived from an EMBL/GenBank/DDBJ whole genome shotgun (WGS) entry which is preliminary data.</text>
</comment>
<protein>
    <submittedName>
        <fullName evidence="2">Uncharacterized protein</fullName>
    </submittedName>
</protein>
<gene>
    <name evidence="2" type="ORF">F8C67_07515</name>
</gene>
<keyword evidence="1" id="KW-0812">Transmembrane</keyword>
<dbReference type="AlphaFoldDB" id="A0A6N6RIE8"/>